<reference evidence="2 3" key="1">
    <citation type="journal article" date="1992" name="Int. J. Syst. Bacteriol.">
        <title>Sphingobacterium antarcticus sp. nov. a Psychrotrophic Bacterium from the Soils of Schirmacher Oasis, Antarctica.</title>
        <authorList>
            <person name="Shivaji S."/>
            <person name="Ray M.K."/>
            <person name="Rao N.S."/>
            <person name="Saiserr L."/>
            <person name="Jagannadham M.V."/>
            <person name="Kumar G.S."/>
            <person name="Reddy G."/>
            <person name="Bhargava P.M."/>
        </authorList>
    </citation>
    <scope>NUCLEOTIDE SEQUENCE [LARGE SCALE GENOMIC DNA]</scope>
    <source>
        <strain evidence="2 3">4BY</strain>
    </source>
</reference>
<accession>A0A081PM87</accession>
<name>A0A081PM87_9SPHI</name>
<evidence type="ECO:0000313" key="2">
    <source>
        <dbReference type="EMBL" id="KEQ31810.1"/>
    </source>
</evidence>
<comment type="caution">
    <text evidence="2">The sequence shown here is derived from an EMBL/GenBank/DDBJ whole genome shotgun (WGS) entry which is preliminary data.</text>
</comment>
<dbReference type="OrthoDB" id="710963at2"/>
<sequence>MQEPFDLTIGETDYAIFPEGNDNYIVYKDGKEYLQIQKDTESQWLKLDPETALPLFEEDAEVNAIGAAINDYVPEPEEEEDAEEEEAEEDWDTEDEL</sequence>
<feature type="compositionally biased region" description="Acidic residues" evidence="1">
    <location>
        <begin position="74"/>
        <end position="97"/>
    </location>
</feature>
<dbReference type="Proteomes" id="UP000028007">
    <property type="component" value="Unassembled WGS sequence"/>
</dbReference>
<dbReference type="EMBL" id="JNFF01000001">
    <property type="protein sequence ID" value="KEQ31810.1"/>
    <property type="molecule type" value="Genomic_DNA"/>
</dbReference>
<dbReference type="RefSeq" id="WP_051759440.1">
    <property type="nucleotide sequence ID" value="NZ_JNFF01000001.1"/>
</dbReference>
<proteinExistence type="predicted"/>
<evidence type="ECO:0000256" key="1">
    <source>
        <dbReference type="SAM" id="MobiDB-lite"/>
    </source>
</evidence>
<keyword evidence="3" id="KW-1185">Reference proteome</keyword>
<organism evidence="2 3">
    <name type="scientific">Pedobacter antarcticus 4BY</name>
    <dbReference type="NCBI Taxonomy" id="1358423"/>
    <lineage>
        <taxon>Bacteria</taxon>
        <taxon>Pseudomonadati</taxon>
        <taxon>Bacteroidota</taxon>
        <taxon>Sphingobacteriia</taxon>
        <taxon>Sphingobacteriales</taxon>
        <taxon>Sphingobacteriaceae</taxon>
        <taxon>Pedobacter</taxon>
    </lineage>
</organism>
<evidence type="ECO:0000313" key="3">
    <source>
        <dbReference type="Proteomes" id="UP000028007"/>
    </source>
</evidence>
<protein>
    <submittedName>
        <fullName evidence="2">Uncharacterized protein</fullName>
    </submittedName>
</protein>
<dbReference type="eggNOG" id="ENOG50334P0">
    <property type="taxonomic scope" value="Bacteria"/>
</dbReference>
<dbReference type="AlphaFoldDB" id="A0A081PM87"/>
<gene>
    <name evidence="2" type="ORF">N180_12155</name>
</gene>
<feature type="region of interest" description="Disordered" evidence="1">
    <location>
        <begin position="72"/>
        <end position="97"/>
    </location>
</feature>